<accession>A0A7Z7PMK7</accession>
<organism evidence="2 3">
    <name type="scientific">Mesotoga infera</name>
    <dbReference type="NCBI Taxonomy" id="1236046"/>
    <lineage>
        <taxon>Bacteria</taxon>
        <taxon>Thermotogati</taxon>
        <taxon>Thermotogota</taxon>
        <taxon>Thermotogae</taxon>
        <taxon>Kosmotogales</taxon>
        <taxon>Kosmotogaceae</taxon>
        <taxon>Mesotoga</taxon>
    </lineage>
</organism>
<protein>
    <submittedName>
        <fullName evidence="2">Xylose isomerase domain protein TIM barrel</fullName>
    </submittedName>
</protein>
<dbReference type="SUPFAM" id="SSF51658">
    <property type="entry name" value="Xylose isomerase-like"/>
    <property type="match status" value="1"/>
</dbReference>
<dbReference type="InterPro" id="IPR013022">
    <property type="entry name" value="Xyl_isomerase-like_TIM-brl"/>
</dbReference>
<evidence type="ECO:0000313" key="2">
    <source>
        <dbReference type="EMBL" id="SSC11954.1"/>
    </source>
</evidence>
<dbReference type="Pfam" id="PF01261">
    <property type="entry name" value="AP_endonuc_2"/>
    <property type="match status" value="1"/>
</dbReference>
<dbReference type="RefSeq" id="WP_169698376.1">
    <property type="nucleotide sequence ID" value="NZ_LS974202.1"/>
</dbReference>
<dbReference type="PANTHER" id="PTHR12110:SF53">
    <property type="entry name" value="BLR5974 PROTEIN"/>
    <property type="match status" value="1"/>
</dbReference>
<dbReference type="EMBL" id="LS974202">
    <property type="protein sequence ID" value="SSC11954.1"/>
    <property type="molecule type" value="Genomic_DNA"/>
</dbReference>
<dbReference type="InterPro" id="IPR050312">
    <property type="entry name" value="IolE/XylAMocC-like"/>
</dbReference>
<dbReference type="GO" id="GO:0016853">
    <property type="term" value="F:isomerase activity"/>
    <property type="evidence" value="ECO:0007669"/>
    <property type="project" value="UniProtKB-KW"/>
</dbReference>
<keyword evidence="2" id="KW-0413">Isomerase</keyword>
<proteinExistence type="predicted"/>
<sequence length="257" mass="28774">MRVSFSTAALYPRPSLESLSLLGKTGYSEAELMPQCMEETKPEFAKETVKTGIWVSSIHFPLAFFSILYNPYPGMMKEARIMAEEMTRSAEIMKSEVVVVHALPKMDAVKARLFEEPVIEVLRTLADELESAGVKLAVENNPSTLGDTPQGLLESLERINHVNAFPMVDTTESWEAGIDPAYFIEQVRPIHLHLSDHVGDQKHIPAGQGEGDWKAILSVLKEIGYGGIYVLEPAYRHYLEDVEAKLRLARKSLDIFL</sequence>
<dbReference type="Proteomes" id="UP000250796">
    <property type="component" value="Chromosome MESINF"/>
</dbReference>
<evidence type="ECO:0000259" key="1">
    <source>
        <dbReference type="Pfam" id="PF01261"/>
    </source>
</evidence>
<keyword evidence="3" id="KW-1185">Reference proteome</keyword>
<dbReference type="PANTHER" id="PTHR12110">
    <property type="entry name" value="HYDROXYPYRUVATE ISOMERASE"/>
    <property type="match status" value="1"/>
</dbReference>
<feature type="domain" description="Xylose isomerase-like TIM barrel" evidence="1">
    <location>
        <begin position="30"/>
        <end position="244"/>
    </location>
</feature>
<dbReference type="Gene3D" id="3.20.20.150">
    <property type="entry name" value="Divalent-metal-dependent TIM barrel enzymes"/>
    <property type="match status" value="1"/>
</dbReference>
<name>A0A7Z7PMK7_9BACT</name>
<dbReference type="KEGG" id="minf:MESINF_0505"/>
<evidence type="ECO:0000313" key="3">
    <source>
        <dbReference type="Proteomes" id="UP000250796"/>
    </source>
</evidence>
<gene>
    <name evidence="2" type="ORF">MESINF_0505</name>
</gene>
<reference evidence="2 3" key="1">
    <citation type="submission" date="2017-01" db="EMBL/GenBank/DDBJ databases">
        <authorList>
            <person name="Erauso G."/>
        </authorList>
    </citation>
    <scope>NUCLEOTIDE SEQUENCE [LARGE SCALE GENOMIC DNA]</scope>
    <source>
        <strain evidence="2">MESINF1</strain>
    </source>
</reference>
<dbReference type="AlphaFoldDB" id="A0A7Z7PMK7"/>
<dbReference type="InterPro" id="IPR036237">
    <property type="entry name" value="Xyl_isomerase-like_sf"/>
</dbReference>